<name>A0A1S7DQT7_RIEAN</name>
<dbReference type="EMBL" id="CP011859">
    <property type="protein sequence ID" value="AQY21466.1"/>
    <property type="molecule type" value="Genomic_DNA"/>
</dbReference>
<dbReference type="AlphaFoldDB" id="A0A1S7DQT7"/>
<reference evidence="1 2" key="1">
    <citation type="submission" date="2015-06" db="EMBL/GenBank/DDBJ databases">
        <title>R. anatipestifer strain HXb2 is the most virulent strain so far, and the genome sequence would help us uncover the pathogenesis.</title>
        <authorList>
            <person name="Hu Q."/>
            <person name="Qi J."/>
            <person name="Bo H."/>
            <person name="Liu G."/>
            <person name="Tao M."/>
            <person name="Ding Y."/>
            <person name="Xue Y."/>
        </authorList>
    </citation>
    <scope>NUCLEOTIDE SEQUENCE [LARGE SCALE GENOMIC DNA]</scope>
    <source>
        <strain evidence="1 2">HXb2</strain>
    </source>
</reference>
<protein>
    <submittedName>
        <fullName evidence="1">Uncharacterized protein</fullName>
    </submittedName>
</protein>
<dbReference type="RefSeq" id="WP_079206734.1">
    <property type="nucleotide sequence ID" value="NZ_CP011859.1"/>
</dbReference>
<evidence type="ECO:0000313" key="1">
    <source>
        <dbReference type="EMBL" id="AQY21466.1"/>
    </source>
</evidence>
<organism evidence="1 2">
    <name type="scientific">Riemerella anatipestifer</name>
    <name type="common">Moraxella anatipestifer</name>
    <dbReference type="NCBI Taxonomy" id="34085"/>
    <lineage>
        <taxon>Bacteria</taxon>
        <taxon>Pseudomonadati</taxon>
        <taxon>Bacteroidota</taxon>
        <taxon>Flavobacteriia</taxon>
        <taxon>Flavobacteriales</taxon>
        <taxon>Weeksellaceae</taxon>
        <taxon>Riemerella</taxon>
    </lineage>
</organism>
<proteinExistence type="predicted"/>
<evidence type="ECO:0000313" key="2">
    <source>
        <dbReference type="Proteomes" id="UP000189883"/>
    </source>
</evidence>
<sequence length="81" mass="9232">MKKIESVIESCDDCRFAKEFQEVGGNTDFVLICTRFDEIEKDLHEAHQKSFMILRNSSRIKGYTGVDIPPNCPLESYGSDV</sequence>
<gene>
    <name evidence="1" type="ORF">AB406_0508</name>
</gene>
<dbReference type="Proteomes" id="UP000189883">
    <property type="component" value="Chromosome"/>
</dbReference>
<accession>A0A1S7DQT7</accession>